<dbReference type="Pfam" id="PF02146">
    <property type="entry name" value="SIR2"/>
    <property type="match status" value="1"/>
</dbReference>
<feature type="region of interest" description="Disordered" evidence="6">
    <location>
        <begin position="1"/>
        <end position="39"/>
    </location>
</feature>
<dbReference type="InterPro" id="IPR050134">
    <property type="entry name" value="NAD-dep_sirtuin_deacylases"/>
</dbReference>
<dbReference type="InterPro" id="IPR029035">
    <property type="entry name" value="DHS-like_NAD/FAD-binding_dom"/>
</dbReference>
<dbReference type="GO" id="GO:0031934">
    <property type="term" value="C:mating-type region heterochromatin"/>
    <property type="evidence" value="ECO:0007669"/>
    <property type="project" value="TreeGrafter"/>
</dbReference>
<comment type="similarity">
    <text evidence="1">Belongs to the sirtuin family. Class I subfamily.</text>
</comment>
<dbReference type="GO" id="GO:0046872">
    <property type="term" value="F:metal ion binding"/>
    <property type="evidence" value="ECO:0007669"/>
    <property type="project" value="UniProtKB-KW"/>
</dbReference>
<dbReference type="GO" id="GO:0031508">
    <property type="term" value="P:pericentric heterochromatin formation"/>
    <property type="evidence" value="ECO:0007669"/>
    <property type="project" value="TreeGrafter"/>
</dbReference>
<dbReference type="PANTHER" id="PTHR11085">
    <property type="entry name" value="NAD-DEPENDENT PROTEIN DEACYLASE SIRTUIN-5, MITOCHONDRIAL-RELATED"/>
    <property type="match status" value="1"/>
</dbReference>
<dbReference type="AlphaFoldDB" id="A0A0P1KR29"/>
<dbReference type="GO" id="GO:0017136">
    <property type="term" value="F:histone deacetylase activity, NAD-dependent"/>
    <property type="evidence" value="ECO:0007669"/>
    <property type="project" value="TreeGrafter"/>
</dbReference>
<evidence type="ECO:0000256" key="1">
    <source>
        <dbReference type="ARBA" id="ARBA00006924"/>
    </source>
</evidence>
<feature type="domain" description="Deacetylase sirtuin-type" evidence="7">
    <location>
        <begin position="85"/>
        <end position="391"/>
    </location>
</feature>
<dbReference type="GO" id="GO:0000122">
    <property type="term" value="P:negative regulation of transcription by RNA polymerase II"/>
    <property type="evidence" value="ECO:0007669"/>
    <property type="project" value="TreeGrafter"/>
</dbReference>
<keyword evidence="2" id="KW-0678">Repressor</keyword>
<feature type="binding site" evidence="5">
    <location>
        <position position="238"/>
    </location>
    <ligand>
        <name>Zn(2+)</name>
        <dbReference type="ChEBI" id="CHEBI:29105"/>
    </ligand>
</feature>
<sequence>MHEQIEPEPFSKKGQRTDTMLPLTPPSTVQKPSTSGNHEEILITPRKLFPELRKLSSKARKPPLRYRPERNTVFDIDQYLEGSRRGKCSEKNAKFLRYAFEHSRRVVMVAGAGVSVAAGIPDFRSSGGLFSTLRDEGVASGKELFDFNRVYSSAEVGLKFNRMIADMHAKCQETRPTEFHRLANTIAKEGRLTRLYTQNIDSIEDGMSHLQTQVPLEKPFPKTVQLHGSIRHMFCNKCSKIYDMDPSLFKAQEEQLDREVFPLCPQCTEFEVVRAVAGMRSQGVGKLRPRIVLYNEIHPEGESIGDVVSKDLKGRPDCLIIVGTTLKIPGVRAMCKQFARQVHQSNGIVLWLNTELPTKSIEDFLGFIDLIVVGDCQKVMSVFDTSSVLSK</sequence>
<keyword evidence="9" id="KW-1185">Reference proteome</keyword>
<feature type="binding site" evidence="5">
    <location>
        <position position="264"/>
    </location>
    <ligand>
        <name>Zn(2+)</name>
        <dbReference type="ChEBI" id="CHEBI:29105"/>
    </ligand>
</feature>
<organism evidence="8 9">
    <name type="scientific">Lachancea quebecensis</name>
    <dbReference type="NCBI Taxonomy" id="1654605"/>
    <lineage>
        <taxon>Eukaryota</taxon>
        <taxon>Fungi</taxon>
        <taxon>Dikarya</taxon>
        <taxon>Ascomycota</taxon>
        <taxon>Saccharomycotina</taxon>
        <taxon>Saccharomycetes</taxon>
        <taxon>Saccharomycetales</taxon>
        <taxon>Saccharomycetaceae</taxon>
        <taxon>Lachancea</taxon>
    </lineage>
</organism>
<dbReference type="GO" id="GO:0070403">
    <property type="term" value="F:NAD+ binding"/>
    <property type="evidence" value="ECO:0007669"/>
    <property type="project" value="InterPro"/>
</dbReference>
<evidence type="ECO:0000256" key="3">
    <source>
        <dbReference type="ARBA" id="ARBA00022679"/>
    </source>
</evidence>
<feature type="compositionally biased region" description="Basic and acidic residues" evidence="6">
    <location>
        <begin position="1"/>
        <end position="11"/>
    </location>
</feature>
<dbReference type="InterPro" id="IPR003000">
    <property type="entry name" value="Sirtuin"/>
</dbReference>
<dbReference type="Gene3D" id="3.30.1600.10">
    <property type="entry name" value="SIR2/SIRT2 'Small Domain"/>
    <property type="match status" value="1"/>
</dbReference>
<evidence type="ECO:0000313" key="9">
    <source>
        <dbReference type="Proteomes" id="UP000236544"/>
    </source>
</evidence>
<protein>
    <submittedName>
        <fullName evidence="8">LAQU0S04e08790g1_1</fullName>
    </submittedName>
</protein>
<name>A0A0P1KR29_9SACH</name>
<feature type="binding site" evidence="5">
    <location>
        <position position="235"/>
    </location>
    <ligand>
        <name>Zn(2+)</name>
        <dbReference type="ChEBI" id="CHEBI:29105"/>
    </ligand>
</feature>
<accession>A0A0P1KR29</accession>
<keyword evidence="3" id="KW-0808">Transferase</keyword>
<dbReference type="GO" id="GO:0006282">
    <property type="term" value="P:regulation of DNA repair"/>
    <property type="evidence" value="ECO:0007669"/>
    <property type="project" value="TreeGrafter"/>
</dbReference>
<keyword evidence="5" id="KW-0479">Metal-binding</keyword>
<evidence type="ECO:0000256" key="6">
    <source>
        <dbReference type="SAM" id="MobiDB-lite"/>
    </source>
</evidence>
<dbReference type="InterPro" id="IPR026591">
    <property type="entry name" value="Sirtuin_cat_small_dom_sf"/>
</dbReference>
<dbReference type="PROSITE" id="PS50305">
    <property type="entry name" value="SIRTUIN"/>
    <property type="match status" value="1"/>
</dbReference>
<dbReference type="GO" id="GO:0005634">
    <property type="term" value="C:nucleus"/>
    <property type="evidence" value="ECO:0007669"/>
    <property type="project" value="TreeGrafter"/>
</dbReference>
<evidence type="ECO:0000256" key="2">
    <source>
        <dbReference type="ARBA" id="ARBA00022491"/>
    </source>
</evidence>
<feature type="binding site" evidence="5">
    <location>
        <position position="267"/>
    </location>
    <ligand>
        <name>Zn(2+)</name>
        <dbReference type="ChEBI" id="CHEBI:29105"/>
    </ligand>
</feature>
<proteinExistence type="inferred from homology"/>
<reference evidence="9" key="1">
    <citation type="submission" date="2015-10" db="EMBL/GenBank/DDBJ databases">
        <authorList>
            <person name="Devillers H."/>
        </authorList>
    </citation>
    <scope>NUCLEOTIDE SEQUENCE [LARGE SCALE GENOMIC DNA]</scope>
</reference>
<feature type="active site" description="Proton acceptor" evidence="5">
    <location>
        <position position="227"/>
    </location>
</feature>
<dbReference type="SUPFAM" id="SSF52467">
    <property type="entry name" value="DHS-like NAD/FAD-binding domain"/>
    <property type="match status" value="1"/>
</dbReference>
<gene>
    <name evidence="8" type="ORF">LAQU0_S04e08790g</name>
</gene>
<dbReference type="OrthoDB" id="2919105at2759"/>
<dbReference type="PANTHER" id="PTHR11085:SF15">
    <property type="entry name" value="NAD-DEPENDENT HISTONE DEACETYLASE HST4"/>
    <property type="match status" value="1"/>
</dbReference>
<dbReference type="InterPro" id="IPR026590">
    <property type="entry name" value="Ssirtuin_cat_dom"/>
</dbReference>
<dbReference type="GO" id="GO:1990414">
    <property type="term" value="P:replication-born double-strand break repair via sister chromatid exchange"/>
    <property type="evidence" value="ECO:0007669"/>
    <property type="project" value="TreeGrafter"/>
</dbReference>
<dbReference type="EMBL" id="LN890563">
    <property type="protein sequence ID" value="CUS22126.1"/>
    <property type="molecule type" value="Genomic_DNA"/>
</dbReference>
<keyword evidence="5" id="KW-0862">Zinc</keyword>
<evidence type="ECO:0000313" key="8">
    <source>
        <dbReference type="EMBL" id="CUS22126.1"/>
    </source>
</evidence>
<evidence type="ECO:0000256" key="5">
    <source>
        <dbReference type="PROSITE-ProRule" id="PRU00236"/>
    </source>
</evidence>
<feature type="compositionally biased region" description="Polar residues" evidence="6">
    <location>
        <begin position="26"/>
        <end position="36"/>
    </location>
</feature>
<dbReference type="Proteomes" id="UP000236544">
    <property type="component" value="Unassembled WGS sequence"/>
</dbReference>
<dbReference type="Gene3D" id="3.40.50.1220">
    <property type="entry name" value="TPP-binding domain"/>
    <property type="match status" value="1"/>
</dbReference>
<evidence type="ECO:0000256" key="4">
    <source>
        <dbReference type="ARBA" id="ARBA00023027"/>
    </source>
</evidence>
<keyword evidence="4" id="KW-0520">NAD</keyword>
<evidence type="ECO:0000259" key="7">
    <source>
        <dbReference type="PROSITE" id="PS50305"/>
    </source>
</evidence>